<organism evidence="1 2">
    <name type="scientific">Saccharolobus islandicus (strain M.14.25 / Kamchatka #1)</name>
    <name type="common">Sulfolobus islandicus</name>
    <dbReference type="NCBI Taxonomy" id="427317"/>
    <lineage>
        <taxon>Archaea</taxon>
        <taxon>Thermoproteota</taxon>
        <taxon>Thermoprotei</taxon>
        <taxon>Sulfolobales</taxon>
        <taxon>Sulfolobaceae</taxon>
        <taxon>Saccharolobus</taxon>
    </lineage>
</organism>
<sequence length="30" mass="3272">MILAALIAGYIGLEVVPSHLVGFDKWTPFL</sequence>
<gene>
    <name evidence="1" type="ordered locus">M1425_2217</name>
</gene>
<proteinExistence type="predicted"/>
<dbReference type="EMBL" id="CP001400">
    <property type="protein sequence ID" value="ACP38952.1"/>
    <property type="molecule type" value="Genomic_DNA"/>
</dbReference>
<evidence type="ECO:0000313" key="1">
    <source>
        <dbReference type="EMBL" id="ACP38952.1"/>
    </source>
</evidence>
<dbReference type="HOGENOM" id="CLU_3401612_0_0_2"/>
<name>C3MS09_SACI4</name>
<dbReference type="AlphaFoldDB" id="C3MS09"/>
<reference evidence="1 2" key="1">
    <citation type="journal article" date="2009" name="Proc. Natl. Acad. Sci. U.S.A.">
        <title>Biogeography of the Sulfolobus islandicus pan-genome.</title>
        <authorList>
            <person name="Reno M.L."/>
            <person name="Held N.L."/>
            <person name="Fields C.J."/>
            <person name="Burke P.V."/>
            <person name="Whitaker R.J."/>
        </authorList>
    </citation>
    <scope>NUCLEOTIDE SEQUENCE [LARGE SCALE GENOMIC DNA]</scope>
    <source>
        <strain evidence="2">M.14.25 / Kamchatka #1</strain>
    </source>
</reference>
<dbReference type="Proteomes" id="UP000001350">
    <property type="component" value="Chromosome"/>
</dbReference>
<evidence type="ECO:0000313" key="2">
    <source>
        <dbReference type="Proteomes" id="UP000001350"/>
    </source>
</evidence>
<dbReference type="KEGG" id="sia:M1425_2217"/>
<protein>
    <submittedName>
        <fullName evidence="1">Uncharacterized protein</fullName>
    </submittedName>
</protein>
<accession>C3MS09</accession>